<keyword evidence="3" id="KW-0479">Metal-binding</keyword>
<evidence type="ECO:0000256" key="2">
    <source>
        <dbReference type="ARBA" id="ARBA00017908"/>
    </source>
</evidence>
<name>A0A1D2A3S7_AUXPR</name>
<keyword evidence="4 6" id="KW-0863">Zinc-finger</keyword>
<accession>A0A1D2A3S7</accession>
<dbReference type="InterPro" id="IPR013083">
    <property type="entry name" value="Znf_RING/FYVE/PHD"/>
</dbReference>
<dbReference type="GO" id="GO:0008270">
    <property type="term" value="F:zinc ion binding"/>
    <property type="evidence" value="ECO:0007669"/>
    <property type="project" value="UniProtKB-KW"/>
</dbReference>
<dbReference type="GO" id="GO:0016567">
    <property type="term" value="P:protein ubiquitination"/>
    <property type="evidence" value="ECO:0007669"/>
    <property type="project" value="TreeGrafter"/>
</dbReference>
<dbReference type="Pfam" id="PF00097">
    <property type="entry name" value="zf-C3HC4"/>
    <property type="match status" value="1"/>
</dbReference>
<dbReference type="InterPro" id="IPR052256">
    <property type="entry name" value="E3_ubiquitin-ligase_CHFR"/>
</dbReference>
<evidence type="ECO:0000256" key="7">
    <source>
        <dbReference type="SAM" id="MobiDB-lite"/>
    </source>
</evidence>
<dbReference type="Gene3D" id="3.30.40.10">
    <property type="entry name" value="Zinc/RING finger domain, C3HC4 (zinc finger)"/>
    <property type="match status" value="1"/>
</dbReference>
<dbReference type="AlphaFoldDB" id="A0A1D2A3S7"/>
<feature type="region of interest" description="Disordered" evidence="7">
    <location>
        <begin position="299"/>
        <end position="357"/>
    </location>
</feature>
<dbReference type="SMART" id="SM00240">
    <property type="entry name" value="FHA"/>
    <property type="match status" value="1"/>
</dbReference>
<dbReference type="InterPro" id="IPR017907">
    <property type="entry name" value="Znf_RING_CS"/>
</dbReference>
<proteinExistence type="inferred from homology"/>
<dbReference type="InterPro" id="IPR008984">
    <property type="entry name" value="SMAD_FHA_dom_sf"/>
</dbReference>
<evidence type="ECO:0000256" key="6">
    <source>
        <dbReference type="PROSITE-ProRule" id="PRU00175"/>
    </source>
</evidence>
<evidence type="ECO:0000259" key="9">
    <source>
        <dbReference type="PROSITE" id="PS50089"/>
    </source>
</evidence>
<dbReference type="PROSITE" id="PS50006">
    <property type="entry name" value="FHA_DOMAIN"/>
    <property type="match status" value="1"/>
</dbReference>
<evidence type="ECO:0000256" key="4">
    <source>
        <dbReference type="ARBA" id="ARBA00022771"/>
    </source>
</evidence>
<dbReference type="SMART" id="SM00184">
    <property type="entry name" value="RING"/>
    <property type="match status" value="1"/>
</dbReference>
<dbReference type="InterPro" id="IPR001841">
    <property type="entry name" value="Znf_RING"/>
</dbReference>
<dbReference type="SUPFAM" id="SSF57850">
    <property type="entry name" value="RING/U-box"/>
    <property type="match status" value="1"/>
</dbReference>
<dbReference type="Pfam" id="PF00498">
    <property type="entry name" value="FHA"/>
    <property type="match status" value="1"/>
</dbReference>
<dbReference type="PANTHER" id="PTHR16079">
    <property type="entry name" value="UBIQUITIN LIGASE PROTEIN CHFR"/>
    <property type="match status" value="1"/>
</dbReference>
<sequence length="634" mass="67337">MLRNLRPNGPTYNLNSILEDLGADGRIIVGRDRDCHVAASHFESAPPGTAYMLSRRHALIKAVEGRFSILDNNATNGTFLNGSPLEPESWHVLEDGDILHFGGPQTVKPKSTFIPNPWAFRFSSGGGPEADSGTGTEVPCPIAHLDSQPRREVYSFSPARSLATSRQREWVEPVFADENTRHAFNLEAEALLQEQADRSPCSHPAASVQDIPASVDASIPPNTCLIGPPLPLAGVEDDSSLPIDLVEDEGPVFGSDAAAPPRAPSGEISASLAIPASPAAPQQQDPATFQAEAWHPATALSTATSSSPDKDASAAEPQRGSSASMLPRPASSPSRPRPKRAGEELVGGRSRASVSPEGKAAWAEARRLQLHAITEHLVCAICQENLVATHVLVPCGHLFCGACLGDLYRSFKDPPQCPTCRTPCTAPPVRQKAIDGVLDLLVQQASPRTKTMHEEKQAAWKARAAELEPVLMQALPRKVVRQTVLVARHPTRGPREPSGRLQGGILGDFHTTVAPAARSARRAVLEARNPRIGAGPPDTSVLASYGPAGMRAHCGACSALLREEELCLVLDRADQGRGGAARQWFHPACAPGHVRVLAGQQGISNLALVSRSDQEVLHRWLEGTGAGAAGGLDL</sequence>
<feature type="region of interest" description="Disordered" evidence="7">
    <location>
        <begin position="245"/>
        <end position="268"/>
    </location>
</feature>
<reference evidence="10" key="1">
    <citation type="submission" date="2015-08" db="EMBL/GenBank/DDBJ databases">
        <authorList>
            <person name="Babu N.S."/>
            <person name="Beckwith C.J."/>
            <person name="Beseler K.G."/>
            <person name="Brison A."/>
            <person name="Carone J.V."/>
            <person name="Caskin T.P."/>
            <person name="Diamond M."/>
            <person name="Durham M.E."/>
            <person name="Foxe J.M."/>
            <person name="Go M."/>
            <person name="Henderson B.A."/>
            <person name="Jones I.B."/>
            <person name="McGettigan J.A."/>
            <person name="Micheletti S.J."/>
            <person name="Nasrallah M.E."/>
            <person name="Ortiz D."/>
            <person name="Piller C.R."/>
            <person name="Privatt S.R."/>
            <person name="Schneider S.L."/>
            <person name="Sharp S."/>
            <person name="Smith T.C."/>
            <person name="Stanton J.D."/>
            <person name="Ullery H.E."/>
            <person name="Wilson R.J."/>
            <person name="Serrano M.G."/>
            <person name="Buck G."/>
            <person name="Lee V."/>
            <person name="Wang Y."/>
            <person name="Carvalho R."/>
            <person name="Voegtly L."/>
            <person name="Shi R."/>
            <person name="Duckworth R."/>
            <person name="Johnson A."/>
            <person name="Loviza R."/>
            <person name="Walstead R."/>
            <person name="Shah Z."/>
            <person name="Kiflezghi M."/>
            <person name="Wade K."/>
            <person name="Ball S.L."/>
            <person name="Bradley K.W."/>
            <person name="Asai D.J."/>
            <person name="Bowman C.A."/>
            <person name="Russell D.A."/>
            <person name="Pope W.H."/>
            <person name="Jacobs-Sera D."/>
            <person name="Hendrix R.W."/>
            <person name="Hatfull G.F."/>
        </authorList>
    </citation>
    <scope>NUCLEOTIDE SEQUENCE</scope>
</reference>
<dbReference type="InterPro" id="IPR018957">
    <property type="entry name" value="Znf_C3HC4_RING-type"/>
</dbReference>
<feature type="domain" description="FHA" evidence="8">
    <location>
        <begin position="27"/>
        <end position="85"/>
    </location>
</feature>
<keyword evidence="5" id="KW-0862">Zinc</keyword>
<feature type="domain" description="RING-type" evidence="9">
    <location>
        <begin position="379"/>
        <end position="421"/>
    </location>
</feature>
<dbReference type="CDD" id="cd00060">
    <property type="entry name" value="FHA"/>
    <property type="match status" value="1"/>
</dbReference>
<evidence type="ECO:0000313" key="10">
    <source>
        <dbReference type="EMBL" id="JAT73837.1"/>
    </source>
</evidence>
<evidence type="ECO:0000259" key="8">
    <source>
        <dbReference type="PROSITE" id="PS50006"/>
    </source>
</evidence>
<dbReference type="PROSITE" id="PS50089">
    <property type="entry name" value="ZF_RING_2"/>
    <property type="match status" value="1"/>
</dbReference>
<dbReference type="InterPro" id="IPR000253">
    <property type="entry name" value="FHA_dom"/>
</dbReference>
<evidence type="ECO:0000256" key="5">
    <source>
        <dbReference type="ARBA" id="ARBA00022833"/>
    </source>
</evidence>
<evidence type="ECO:0000256" key="1">
    <source>
        <dbReference type="ARBA" id="ARBA00005797"/>
    </source>
</evidence>
<organism evidence="10">
    <name type="scientific">Auxenochlorella protothecoides</name>
    <name type="common">Green microalga</name>
    <name type="synonym">Chlorella protothecoides</name>
    <dbReference type="NCBI Taxonomy" id="3075"/>
    <lineage>
        <taxon>Eukaryota</taxon>
        <taxon>Viridiplantae</taxon>
        <taxon>Chlorophyta</taxon>
        <taxon>core chlorophytes</taxon>
        <taxon>Trebouxiophyceae</taxon>
        <taxon>Chlorellales</taxon>
        <taxon>Chlorellaceae</taxon>
        <taxon>Auxenochlorella</taxon>
    </lineage>
</organism>
<dbReference type="GO" id="GO:0005634">
    <property type="term" value="C:nucleus"/>
    <property type="evidence" value="ECO:0007669"/>
    <property type="project" value="TreeGrafter"/>
</dbReference>
<protein>
    <recommendedName>
        <fullName evidence="2">E3 ubiquitin-protein ligase CHFR</fullName>
    </recommendedName>
</protein>
<dbReference type="SUPFAM" id="SSF49879">
    <property type="entry name" value="SMAD/FHA domain"/>
    <property type="match status" value="1"/>
</dbReference>
<dbReference type="PROSITE" id="PS00518">
    <property type="entry name" value="ZF_RING_1"/>
    <property type="match status" value="1"/>
</dbReference>
<evidence type="ECO:0000256" key="3">
    <source>
        <dbReference type="ARBA" id="ARBA00022723"/>
    </source>
</evidence>
<comment type="similarity">
    <text evidence="1">Belongs to the CHFR family.</text>
</comment>
<dbReference type="PANTHER" id="PTHR16079:SF4">
    <property type="entry name" value="E3 UBIQUITIN-PROTEIN LIGASE CHFR"/>
    <property type="match status" value="1"/>
</dbReference>
<gene>
    <name evidence="10" type="ORF">g.20213</name>
</gene>
<feature type="compositionally biased region" description="Low complexity" evidence="7">
    <location>
        <begin position="321"/>
        <end position="334"/>
    </location>
</feature>
<dbReference type="GO" id="GO:0006511">
    <property type="term" value="P:ubiquitin-dependent protein catabolic process"/>
    <property type="evidence" value="ECO:0007669"/>
    <property type="project" value="TreeGrafter"/>
</dbReference>
<dbReference type="GO" id="GO:0004842">
    <property type="term" value="F:ubiquitin-protein transferase activity"/>
    <property type="evidence" value="ECO:0007669"/>
    <property type="project" value="TreeGrafter"/>
</dbReference>
<dbReference type="Gene3D" id="2.60.200.20">
    <property type="match status" value="1"/>
</dbReference>
<dbReference type="EMBL" id="GDKF01004785">
    <property type="protein sequence ID" value="JAT73837.1"/>
    <property type="molecule type" value="Transcribed_RNA"/>
</dbReference>